<feature type="compositionally biased region" description="Basic and acidic residues" evidence="1">
    <location>
        <begin position="113"/>
        <end position="124"/>
    </location>
</feature>
<feature type="compositionally biased region" description="Low complexity" evidence="1">
    <location>
        <begin position="125"/>
        <end position="134"/>
    </location>
</feature>
<gene>
    <name evidence="3" type="ORF">GCM10020366_19620</name>
</gene>
<keyword evidence="4" id="KW-1185">Reference proteome</keyword>
<name>A0ABP6RNR8_9PSEU</name>
<feature type="compositionally biased region" description="Basic and acidic residues" evidence="1">
    <location>
        <begin position="1"/>
        <end position="10"/>
    </location>
</feature>
<comment type="caution">
    <text evidence="3">The sequence shown here is derived from an EMBL/GenBank/DDBJ whole genome shotgun (WGS) entry which is preliminary data.</text>
</comment>
<dbReference type="Pfam" id="PF01551">
    <property type="entry name" value="Peptidase_M23"/>
    <property type="match status" value="1"/>
</dbReference>
<protein>
    <recommendedName>
        <fullName evidence="2">M23ase beta-sheet core domain-containing protein</fullName>
    </recommendedName>
</protein>
<dbReference type="SUPFAM" id="SSF51261">
    <property type="entry name" value="Duplicated hybrid motif"/>
    <property type="match status" value="1"/>
</dbReference>
<dbReference type="Proteomes" id="UP001500483">
    <property type="component" value="Unassembled WGS sequence"/>
</dbReference>
<dbReference type="InterPro" id="IPR016047">
    <property type="entry name" value="M23ase_b-sheet_dom"/>
</dbReference>
<evidence type="ECO:0000313" key="4">
    <source>
        <dbReference type="Proteomes" id="UP001500483"/>
    </source>
</evidence>
<dbReference type="PANTHER" id="PTHR21666:SF270">
    <property type="entry name" value="MUREIN HYDROLASE ACTIVATOR ENVC"/>
    <property type="match status" value="1"/>
</dbReference>
<dbReference type="CDD" id="cd12797">
    <property type="entry name" value="M23_peptidase"/>
    <property type="match status" value="1"/>
</dbReference>
<evidence type="ECO:0000256" key="1">
    <source>
        <dbReference type="SAM" id="MobiDB-lite"/>
    </source>
</evidence>
<evidence type="ECO:0000313" key="3">
    <source>
        <dbReference type="EMBL" id="GAA3356257.1"/>
    </source>
</evidence>
<proteinExistence type="predicted"/>
<sequence>MAKHRQESGHTPKPALRESLLNSFRPRSERGNSRVPARNKIAAAVVAAGAFAAVGQPLAANADKSDENQAVRPVAEQHAAAQQQLAAAVNGTPETEAAVRLLPQQSPEPAQDEAQKVAKGREIAQQRAQAAADQKAAKEAADAKAAAAKKAELAKEAEVPAKPAAAQPAKAGGGYVKPADGTFTSGFGSRWGSTHKGIDIANSIGTPIVSVSDGEVINAGPASGFGQWVRVQHNDGTITVYGHVNTIDVSVGEQVKAGDKIATIGNKGQSTGPHLHFEVIQSGSKINPLPWLQQHGISVK</sequence>
<reference evidence="4" key="1">
    <citation type="journal article" date="2019" name="Int. J. Syst. Evol. Microbiol.">
        <title>The Global Catalogue of Microorganisms (GCM) 10K type strain sequencing project: providing services to taxonomists for standard genome sequencing and annotation.</title>
        <authorList>
            <consortium name="The Broad Institute Genomics Platform"/>
            <consortium name="The Broad Institute Genome Sequencing Center for Infectious Disease"/>
            <person name="Wu L."/>
            <person name="Ma J."/>
        </authorList>
    </citation>
    <scope>NUCLEOTIDE SEQUENCE [LARGE SCALE GENOMIC DNA]</scope>
    <source>
        <strain evidence="4">JCM 9687</strain>
    </source>
</reference>
<feature type="region of interest" description="Disordered" evidence="1">
    <location>
        <begin position="1"/>
        <end position="38"/>
    </location>
</feature>
<dbReference type="InterPro" id="IPR011055">
    <property type="entry name" value="Dup_hybrid_motif"/>
</dbReference>
<feature type="compositionally biased region" description="Low complexity" evidence="1">
    <location>
        <begin position="76"/>
        <end position="88"/>
    </location>
</feature>
<organism evidence="3 4">
    <name type="scientific">Saccharopolyspora gregorii</name>
    <dbReference type="NCBI Taxonomy" id="33914"/>
    <lineage>
        <taxon>Bacteria</taxon>
        <taxon>Bacillati</taxon>
        <taxon>Actinomycetota</taxon>
        <taxon>Actinomycetes</taxon>
        <taxon>Pseudonocardiales</taxon>
        <taxon>Pseudonocardiaceae</taxon>
        <taxon>Saccharopolyspora</taxon>
    </lineage>
</organism>
<dbReference type="PANTHER" id="PTHR21666">
    <property type="entry name" value="PEPTIDASE-RELATED"/>
    <property type="match status" value="1"/>
</dbReference>
<feature type="region of interest" description="Disordered" evidence="1">
    <location>
        <begin position="62"/>
        <end position="136"/>
    </location>
</feature>
<evidence type="ECO:0000259" key="2">
    <source>
        <dbReference type="Pfam" id="PF01551"/>
    </source>
</evidence>
<dbReference type="RefSeq" id="WP_258348058.1">
    <property type="nucleotide sequence ID" value="NZ_BAAAYK010000038.1"/>
</dbReference>
<dbReference type="Gene3D" id="2.70.70.10">
    <property type="entry name" value="Glucose Permease (Domain IIA)"/>
    <property type="match status" value="1"/>
</dbReference>
<accession>A0ABP6RNR8</accession>
<dbReference type="InterPro" id="IPR050570">
    <property type="entry name" value="Cell_wall_metabolism_enzyme"/>
</dbReference>
<feature type="domain" description="M23ase beta-sheet core" evidence="2">
    <location>
        <begin position="194"/>
        <end position="288"/>
    </location>
</feature>
<dbReference type="EMBL" id="BAAAYK010000038">
    <property type="protein sequence ID" value="GAA3356257.1"/>
    <property type="molecule type" value="Genomic_DNA"/>
</dbReference>